<comment type="caution">
    <text evidence="3">The sequence shown here is derived from an EMBL/GenBank/DDBJ whole genome shotgun (WGS) entry which is preliminary data.</text>
</comment>
<accession>A0A316AK63</accession>
<reference evidence="3 4" key="1">
    <citation type="submission" date="2018-03" db="EMBL/GenBank/DDBJ databases">
        <title>Genomic Encyclopedia of Archaeal and Bacterial Type Strains, Phase II (KMG-II): from individual species to whole genera.</title>
        <authorList>
            <person name="Goeker M."/>
        </authorList>
    </citation>
    <scope>NUCLEOTIDE SEQUENCE [LARGE SCALE GENOMIC DNA]</scope>
    <source>
        <strain evidence="3 4">DSM 100346</strain>
    </source>
</reference>
<dbReference type="InterPro" id="IPR012334">
    <property type="entry name" value="Pectin_lyas_fold"/>
</dbReference>
<sequence length="925" mass="104147">MFAIYYMKSIAFFLLLLSHFSIAKDFYVSPQGKDTHAGTTSDNPLASLAQALERSKGVLATESVHIYLMPGSHYVSEALVLDRAYASGSGHQLVIEGIGENVVVKGSALLKNLVWRTYRGEVKVAAIPSDLRFDQLFVNEALQVKARFPNYDYANPWRGGLGYQLASDGGDRRYDSWMGVDSTVFSQKVWENPETGIVHAFQSHNWGNMQYKILSRDRTKHQLKLGDGGWQLQRMYGIGKGTPFFIENIFEELDAPGEWFYDERQHLLYYWPPAGLDLHDALVEVPVVKDIIQIKGTPEQPVKNIHLKNIRFTQAKTTFMDAYEPLARGDWSIHRGGAIFMEGAEDCVIDACDFDDLGGNAVFMSGYNRNNMVRNAQFSNLGESAVCFVGKPSAVRFYQTWDDAEIHHKDWEKMRQGMDLGRGPKSPDYPENCVVENAIIHDIGLLGKQTAGVFISMSHHIRASHVSIYNTPRAGICINDGTWGGHIIEHCDIWETVKETGEHGPFNSWGRERQWKQGSGGMIKDYVLLDAIDPVIIRNNRISNFRKTISAGNWTIDLDDGSSNYEIYNNLSLGSTLKMRDGYFRKAYNNIMVSPVPLGWHVWPEESGDRFTNNIVVIAGKVPGKEVPTQHFIGPARMPQEGRWGDIHDQNVYWNANTDKALVYGDVTFENWQSQGYDQHSKLANPSFVNPGKMDFRVQEHSPAIGLGFKNFPMDQFGHTMTKIGPFWKEFTGTLQISLTADKRGEKVYYTTDGSQPSTGSQLYTQPFTIHESSLIKAATVDSQGKRVGPIQAEFYTKVDRVKYPSWYQTLLSGKTDWDFESYKFPQTNKHIDGLELINIQEVPDLIDASGGYATGCFVASIDTLGGEHWRKAGLRPHMIVQGMGTESIISTDDFEAALKKYAGQKVSVKTVYAYENQVFEVQLK</sequence>
<dbReference type="Gene3D" id="2.160.20.10">
    <property type="entry name" value="Single-stranded right-handed beta-helix, Pectin lyase-like"/>
    <property type="match status" value="2"/>
</dbReference>
<feature type="signal peptide" evidence="1">
    <location>
        <begin position="1"/>
        <end position="23"/>
    </location>
</feature>
<evidence type="ECO:0000256" key="1">
    <source>
        <dbReference type="SAM" id="SignalP"/>
    </source>
</evidence>
<dbReference type="InterPro" id="IPR059177">
    <property type="entry name" value="GH29D-like_dom"/>
</dbReference>
<dbReference type="Proteomes" id="UP000245880">
    <property type="component" value="Unassembled WGS sequence"/>
</dbReference>
<dbReference type="PANTHER" id="PTHR36453:SF1">
    <property type="entry name" value="RIGHT HANDED BETA HELIX DOMAIN-CONTAINING PROTEIN"/>
    <property type="match status" value="1"/>
</dbReference>
<gene>
    <name evidence="3" type="ORF">CLV98_10592</name>
</gene>
<dbReference type="SMART" id="SM00710">
    <property type="entry name" value="PbH1"/>
    <property type="match status" value="5"/>
</dbReference>
<dbReference type="InterPro" id="IPR006626">
    <property type="entry name" value="PbH1"/>
</dbReference>
<dbReference type="InterPro" id="IPR011050">
    <property type="entry name" value="Pectin_lyase_fold/virulence"/>
</dbReference>
<evidence type="ECO:0000313" key="3">
    <source>
        <dbReference type="EMBL" id="PWJ57912.1"/>
    </source>
</evidence>
<proteinExistence type="predicted"/>
<name>A0A316AK63_9BACT</name>
<evidence type="ECO:0000259" key="2">
    <source>
        <dbReference type="Pfam" id="PF13290"/>
    </source>
</evidence>
<dbReference type="PANTHER" id="PTHR36453">
    <property type="entry name" value="SECRETED PROTEIN-RELATED"/>
    <property type="match status" value="1"/>
</dbReference>
<evidence type="ECO:0000313" key="4">
    <source>
        <dbReference type="Proteomes" id="UP000245880"/>
    </source>
</evidence>
<keyword evidence="1" id="KW-0732">Signal</keyword>
<dbReference type="Pfam" id="PF13290">
    <property type="entry name" value="CHB_HEX_C_1"/>
    <property type="match status" value="1"/>
</dbReference>
<dbReference type="EMBL" id="QGDT01000005">
    <property type="protein sequence ID" value="PWJ57912.1"/>
    <property type="molecule type" value="Genomic_DNA"/>
</dbReference>
<dbReference type="SUPFAM" id="SSF51126">
    <property type="entry name" value="Pectin lyase-like"/>
    <property type="match status" value="1"/>
</dbReference>
<protein>
    <submittedName>
        <fullName evidence="3">Fn3 domain-containing protein</fullName>
    </submittedName>
</protein>
<dbReference type="AlphaFoldDB" id="A0A316AK63"/>
<feature type="chain" id="PRO_5016308151" evidence="1">
    <location>
        <begin position="24"/>
        <end position="925"/>
    </location>
</feature>
<feature type="domain" description="GH29D-like beta-sandwich" evidence="2">
    <location>
        <begin position="731"/>
        <end position="786"/>
    </location>
</feature>
<organism evidence="3 4">
    <name type="scientific">Dyadobacter jejuensis</name>
    <dbReference type="NCBI Taxonomy" id="1082580"/>
    <lineage>
        <taxon>Bacteria</taxon>
        <taxon>Pseudomonadati</taxon>
        <taxon>Bacteroidota</taxon>
        <taxon>Cytophagia</taxon>
        <taxon>Cytophagales</taxon>
        <taxon>Spirosomataceae</taxon>
        <taxon>Dyadobacter</taxon>
    </lineage>
</organism>
<keyword evidence="4" id="KW-1185">Reference proteome</keyword>